<evidence type="ECO:0000259" key="2">
    <source>
        <dbReference type="Pfam" id="PF01323"/>
    </source>
</evidence>
<name>A0A0C9RRM1_9CONI</name>
<sequence>MFSWIWSLTFIVLLLQFQSGYSQYWTMSSAGASCGLKRLIRIDVTSDTICPWCFVGKKRLDKAMEETKDLYNFEVRWHPYMLDPSLPKEGRDKNEFHRRKFGSRLQAVVDNIDQAFQSVGYRFGSGGLIGNSLDSHRLIELAGRQGLDKQNAVVENLMIKCLTQQKCVSDREVLLSAAESAGIEGAKEWIDDPNAGVKEVQANMEKYAHAISGVPHFKINDKYEMSGAQAPQTFIEIFKQASQDEE</sequence>
<feature type="domain" description="DSBA-like thioredoxin" evidence="2">
    <location>
        <begin position="42"/>
        <end position="235"/>
    </location>
</feature>
<dbReference type="Gene3D" id="3.40.30.10">
    <property type="entry name" value="Glutaredoxin"/>
    <property type="match status" value="1"/>
</dbReference>
<feature type="chain" id="PRO_5002202360" evidence="1">
    <location>
        <begin position="23"/>
        <end position="246"/>
    </location>
</feature>
<accession>A0A0C9RRM1</accession>
<feature type="signal peptide" evidence="1">
    <location>
        <begin position="1"/>
        <end position="22"/>
    </location>
</feature>
<dbReference type="SUPFAM" id="SSF52833">
    <property type="entry name" value="Thioredoxin-like"/>
    <property type="match status" value="1"/>
</dbReference>
<dbReference type="AlphaFoldDB" id="A0A0C9RRM1"/>
<dbReference type="GO" id="GO:0016491">
    <property type="term" value="F:oxidoreductase activity"/>
    <property type="evidence" value="ECO:0007669"/>
    <property type="project" value="InterPro"/>
</dbReference>
<proteinExistence type="predicted"/>
<dbReference type="PANTHER" id="PTHR13887:SF41">
    <property type="entry name" value="THIOREDOXIN SUPERFAMILY PROTEIN"/>
    <property type="match status" value="1"/>
</dbReference>
<evidence type="ECO:0000313" key="3">
    <source>
        <dbReference type="EMBL" id="JAG86149.1"/>
    </source>
</evidence>
<dbReference type="InterPro" id="IPR001853">
    <property type="entry name" value="DSBA-like_thioredoxin_dom"/>
</dbReference>
<organism evidence="3">
    <name type="scientific">Wollemia nobilis</name>
    <dbReference type="NCBI Taxonomy" id="56998"/>
    <lineage>
        <taxon>Eukaryota</taxon>
        <taxon>Viridiplantae</taxon>
        <taxon>Streptophyta</taxon>
        <taxon>Embryophyta</taxon>
        <taxon>Tracheophyta</taxon>
        <taxon>Spermatophyta</taxon>
        <taxon>Pinopsida</taxon>
        <taxon>Pinidae</taxon>
        <taxon>Conifers II</taxon>
        <taxon>Araucariales</taxon>
        <taxon>Araucariaceae</taxon>
        <taxon>Wollemia</taxon>
    </lineage>
</organism>
<dbReference type="Pfam" id="PF01323">
    <property type="entry name" value="DSBA"/>
    <property type="match status" value="1"/>
</dbReference>
<dbReference type="PANTHER" id="PTHR13887">
    <property type="entry name" value="GLUTATHIONE S-TRANSFERASE KAPPA"/>
    <property type="match status" value="1"/>
</dbReference>
<keyword evidence="1" id="KW-0732">Signal</keyword>
<dbReference type="CDD" id="cd03024">
    <property type="entry name" value="DsbA_FrnE"/>
    <property type="match status" value="1"/>
</dbReference>
<dbReference type="EMBL" id="GCHU01018751">
    <property type="protein sequence ID" value="JAG86149.1"/>
    <property type="molecule type" value="Transcribed_RNA"/>
</dbReference>
<dbReference type="InterPro" id="IPR036249">
    <property type="entry name" value="Thioredoxin-like_sf"/>
</dbReference>
<reference evidence="3" key="1">
    <citation type="submission" date="2015-02" db="EMBL/GenBank/DDBJ databases">
        <title>A transcriptome of Wollemia nobilis - a relic of Gondwana.</title>
        <authorList>
            <person name="Chia J.Y."/>
            <person name="Leong Y.S."/>
            <person name="Abdul Karim S."/>
            <person name="Wan Azmi N."/>
            <person name="Hercus R."/>
            <person name="Croft L."/>
        </authorList>
    </citation>
    <scope>NUCLEOTIDE SEQUENCE</scope>
    <source>
        <strain evidence="3">MaeBrown</strain>
        <tissue evidence="3">Leaf</tissue>
    </source>
</reference>
<evidence type="ECO:0000256" key="1">
    <source>
        <dbReference type="SAM" id="SignalP"/>
    </source>
</evidence>
<protein>
    <submittedName>
        <fullName evidence="3">TSA: Wollemia nobilis Ref_Wollemi_Transcript_18874_1057 transcribed RNA sequence</fullName>
    </submittedName>
</protein>